<dbReference type="GO" id="GO:0005737">
    <property type="term" value="C:cytoplasm"/>
    <property type="evidence" value="ECO:0007669"/>
    <property type="project" value="TreeGrafter"/>
</dbReference>
<protein>
    <submittedName>
        <fullName evidence="6">CMP/dCMP deaminase zinc-binding protein</fullName>
    </submittedName>
</protein>
<evidence type="ECO:0000313" key="6">
    <source>
        <dbReference type="EMBL" id="KGJ90416.1"/>
    </source>
</evidence>
<gene>
    <name evidence="6" type="ORF">GAB14E_3659</name>
</gene>
<keyword evidence="3" id="KW-0378">Hydrolase</keyword>
<keyword evidence="4" id="KW-0862">Zinc</keyword>
<name>A0A099KJ32_COLPS</name>
<dbReference type="InterPro" id="IPR015517">
    <property type="entry name" value="dCMP_deaminase-rel"/>
</dbReference>
<dbReference type="InterPro" id="IPR016193">
    <property type="entry name" value="Cytidine_deaminase-like"/>
</dbReference>
<evidence type="ECO:0000313" key="7">
    <source>
        <dbReference type="Proteomes" id="UP000029868"/>
    </source>
</evidence>
<dbReference type="Pfam" id="PF00383">
    <property type="entry name" value="dCMP_cyt_deam_1"/>
    <property type="match status" value="1"/>
</dbReference>
<dbReference type="Gene3D" id="3.40.140.10">
    <property type="entry name" value="Cytidine Deaminase, domain 2"/>
    <property type="match status" value="1"/>
</dbReference>
<reference evidence="6 7" key="1">
    <citation type="submission" date="2014-08" db="EMBL/GenBank/DDBJ databases">
        <title>Genomic and Phenotypic Diversity of Colwellia psychrerythraea strains from Disparate Marine Basins.</title>
        <authorList>
            <person name="Techtmann S.M."/>
            <person name="Stelling S.C."/>
            <person name="Utturkar S.M."/>
            <person name="Alshibli N."/>
            <person name="Harris A."/>
            <person name="Brown S.D."/>
            <person name="Hazen T.C."/>
        </authorList>
    </citation>
    <scope>NUCLEOTIDE SEQUENCE [LARGE SCALE GENOMIC DNA]</scope>
    <source>
        <strain evidence="6 7">GAB14E</strain>
    </source>
</reference>
<dbReference type="PANTHER" id="PTHR11086:SF18">
    <property type="entry name" value="DEOXYCYTIDYLATE DEAMINASE"/>
    <property type="match status" value="1"/>
</dbReference>
<dbReference type="GO" id="GO:0008270">
    <property type="term" value="F:zinc ion binding"/>
    <property type="evidence" value="ECO:0007669"/>
    <property type="project" value="InterPro"/>
</dbReference>
<evidence type="ECO:0000256" key="4">
    <source>
        <dbReference type="ARBA" id="ARBA00022833"/>
    </source>
</evidence>
<organism evidence="6 7">
    <name type="scientific">Colwellia psychrerythraea</name>
    <name type="common">Vibrio psychroerythus</name>
    <dbReference type="NCBI Taxonomy" id="28229"/>
    <lineage>
        <taxon>Bacteria</taxon>
        <taxon>Pseudomonadati</taxon>
        <taxon>Pseudomonadota</taxon>
        <taxon>Gammaproteobacteria</taxon>
        <taxon>Alteromonadales</taxon>
        <taxon>Colwelliaceae</taxon>
        <taxon>Colwellia</taxon>
    </lineage>
</organism>
<comment type="caution">
    <text evidence="6">The sequence shown here is derived from an EMBL/GenBank/DDBJ whole genome shotgun (WGS) entry which is preliminary data.</text>
</comment>
<dbReference type="InterPro" id="IPR002125">
    <property type="entry name" value="CMP_dCMP_dom"/>
</dbReference>
<evidence type="ECO:0000256" key="3">
    <source>
        <dbReference type="ARBA" id="ARBA00022801"/>
    </source>
</evidence>
<keyword evidence="2" id="KW-0479">Metal-binding</keyword>
<proteinExistence type="inferred from homology"/>
<dbReference type="PROSITE" id="PS51747">
    <property type="entry name" value="CYT_DCMP_DEAMINASES_2"/>
    <property type="match status" value="1"/>
</dbReference>
<dbReference type="Gene3D" id="3.40.50.300">
    <property type="entry name" value="P-loop containing nucleotide triphosphate hydrolases"/>
    <property type="match status" value="1"/>
</dbReference>
<dbReference type="SUPFAM" id="SSF53927">
    <property type="entry name" value="Cytidine deaminase-like"/>
    <property type="match status" value="1"/>
</dbReference>
<dbReference type="EMBL" id="JQEC01000047">
    <property type="protein sequence ID" value="KGJ90416.1"/>
    <property type="molecule type" value="Genomic_DNA"/>
</dbReference>
<evidence type="ECO:0000256" key="1">
    <source>
        <dbReference type="ARBA" id="ARBA00006576"/>
    </source>
</evidence>
<evidence type="ECO:0000256" key="2">
    <source>
        <dbReference type="ARBA" id="ARBA00022723"/>
    </source>
</evidence>
<accession>A0A099KJ32</accession>
<sequence length="588" mass="66226">MSEGSNTVIIGLVAPIGVDLDLVNESIEIAVKHYGYEHKVIQLANLDKAINGEKELTSDTRQDLDYKNIEMGKLRKKSTGKLPDNLTSSSVYASLLVNFLKGNKKNKKVYIIDSLKRPEEVELLREIYGESFFLIGVTSSYEDRLLFKTKELQSEPNGEELARTLVDSDDEKNQDTRSEYDNKTHKAFLVSDLFIYLDPKNPETLLPSIERFIDIIFGAENITPTPEEHNMFLAYMSSLKSADLSRQVGSAIINSDNDIIAMGANDVPKFEGGSYWPDEPYQAFVKDGFEYSNFKDKRDYILGIDKNAEEKSNIIQSIVDSIKEKVKIENEAELINAIENSKLSDITEYGRAVHAEMSAIMSAAKNGIAVKNSIMFCTTYPCHNCAKHIVASGIVKVFYIEPYSKSKAIDSHSDSIEEQTEDSQKVNDKVLFTAFSGIAPRLYQDFFSMKLGDGKALKRKEYDGSAIYLSRVSSAPLRISIDKDIIELKETRYLAEINFVELSKDFNTASVDKGERVTSEVKFWRENEEYGCIKNPDEYENDYFFNTSNLADDSILDKLGKGLAVSFNIKDGTKKGVKFADVIEVLQE</sequence>
<dbReference type="AlphaFoldDB" id="A0A099KJ32"/>
<evidence type="ECO:0000259" key="5">
    <source>
        <dbReference type="PROSITE" id="PS51747"/>
    </source>
</evidence>
<dbReference type="InterPro" id="IPR016192">
    <property type="entry name" value="APOBEC/CMP_deaminase_Zn-bd"/>
</dbReference>
<dbReference type="PROSITE" id="PS00903">
    <property type="entry name" value="CYT_DCMP_DEAMINASES_1"/>
    <property type="match status" value="1"/>
</dbReference>
<dbReference type="RefSeq" id="WP_052093919.1">
    <property type="nucleotide sequence ID" value="NZ_JQEC01000047.1"/>
</dbReference>
<dbReference type="InterPro" id="IPR012340">
    <property type="entry name" value="NA-bd_OB-fold"/>
</dbReference>
<dbReference type="InterPro" id="IPR027417">
    <property type="entry name" value="P-loop_NTPase"/>
</dbReference>
<comment type="similarity">
    <text evidence="1">Belongs to the cytidine and deoxycytidylate deaminase family.</text>
</comment>
<dbReference type="PANTHER" id="PTHR11086">
    <property type="entry name" value="DEOXYCYTIDYLATE DEAMINASE-RELATED"/>
    <property type="match status" value="1"/>
</dbReference>
<dbReference type="GO" id="GO:0004132">
    <property type="term" value="F:dCMP deaminase activity"/>
    <property type="evidence" value="ECO:0007669"/>
    <property type="project" value="TreeGrafter"/>
</dbReference>
<dbReference type="Gene3D" id="2.40.50.140">
    <property type="entry name" value="Nucleic acid-binding proteins"/>
    <property type="match status" value="1"/>
</dbReference>
<dbReference type="Proteomes" id="UP000029868">
    <property type="component" value="Unassembled WGS sequence"/>
</dbReference>
<dbReference type="PATRIC" id="fig|28229.3.peg.3579"/>
<feature type="domain" description="CMP/dCMP-type deaminase" evidence="5">
    <location>
        <begin position="225"/>
        <end position="412"/>
    </location>
</feature>
<dbReference type="NCBIfam" id="NF041025">
    <property type="entry name" value="antiphage_deaminase"/>
    <property type="match status" value="1"/>
</dbReference>